<proteinExistence type="predicted"/>
<gene>
    <name evidence="1" type="ORF">RDI58_020122</name>
</gene>
<evidence type="ECO:0000313" key="1">
    <source>
        <dbReference type="EMBL" id="KAK6782326.1"/>
    </source>
</evidence>
<organism evidence="1 2">
    <name type="scientific">Solanum bulbocastanum</name>
    <name type="common">Wild potato</name>
    <dbReference type="NCBI Taxonomy" id="147425"/>
    <lineage>
        <taxon>Eukaryota</taxon>
        <taxon>Viridiplantae</taxon>
        <taxon>Streptophyta</taxon>
        <taxon>Embryophyta</taxon>
        <taxon>Tracheophyta</taxon>
        <taxon>Spermatophyta</taxon>
        <taxon>Magnoliopsida</taxon>
        <taxon>eudicotyledons</taxon>
        <taxon>Gunneridae</taxon>
        <taxon>Pentapetalae</taxon>
        <taxon>asterids</taxon>
        <taxon>lamiids</taxon>
        <taxon>Solanales</taxon>
        <taxon>Solanaceae</taxon>
        <taxon>Solanoideae</taxon>
        <taxon>Solaneae</taxon>
        <taxon>Solanum</taxon>
    </lineage>
</organism>
<keyword evidence="2" id="KW-1185">Reference proteome</keyword>
<dbReference type="Proteomes" id="UP001371456">
    <property type="component" value="Unassembled WGS sequence"/>
</dbReference>
<sequence length="38" mass="4387">MTLELITLRFYHGGVIMIGKRYTRGNHIMGYEPGQCVM</sequence>
<evidence type="ECO:0000313" key="2">
    <source>
        <dbReference type="Proteomes" id="UP001371456"/>
    </source>
</evidence>
<dbReference type="EMBL" id="JBANQN010000008">
    <property type="protein sequence ID" value="KAK6782326.1"/>
    <property type="molecule type" value="Genomic_DNA"/>
</dbReference>
<protein>
    <submittedName>
        <fullName evidence="1">Uncharacterized protein</fullName>
    </submittedName>
</protein>
<dbReference type="AlphaFoldDB" id="A0AAN8TBH3"/>
<reference evidence="1 2" key="1">
    <citation type="submission" date="2024-02" db="EMBL/GenBank/DDBJ databases">
        <title>de novo genome assembly of Solanum bulbocastanum strain 11H21.</title>
        <authorList>
            <person name="Hosaka A.J."/>
        </authorList>
    </citation>
    <scope>NUCLEOTIDE SEQUENCE [LARGE SCALE GENOMIC DNA]</scope>
    <source>
        <tissue evidence="1">Young leaves</tissue>
    </source>
</reference>
<comment type="caution">
    <text evidence="1">The sequence shown here is derived from an EMBL/GenBank/DDBJ whole genome shotgun (WGS) entry which is preliminary data.</text>
</comment>
<accession>A0AAN8TBH3</accession>
<name>A0AAN8TBH3_SOLBU</name>